<dbReference type="InterPro" id="IPR017941">
    <property type="entry name" value="Rieske_2Fe-2S"/>
</dbReference>
<dbReference type="GO" id="GO:0046872">
    <property type="term" value="F:metal ion binding"/>
    <property type="evidence" value="ECO:0007669"/>
    <property type="project" value="UniProtKB-KW"/>
</dbReference>
<dbReference type="GO" id="GO:0051537">
    <property type="term" value="F:2 iron, 2 sulfur cluster binding"/>
    <property type="evidence" value="ECO:0007669"/>
    <property type="project" value="UniProtKB-KW"/>
</dbReference>
<evidence type="ECO:0000256" key="2">
    <source>
        <dbReference type="ARBA" id="ARBA00022723"/>
    </source>
</evidence>
<reference evidence="7 8" key="1">
    <citation type="submission" date="2018-10" db="EMBL/GenBank/DDBJ databases">
        <title>Sequencing the genomes of 1000 actinobacteria strains.</title>
        <authorList>
            <person name="Klenk H.-P."/>
        </authorList>
    </citation>
    <scope>NUCLEOTIDE SEQUENCE [LARGE SCALE GENOMIC DNA]</scope>
    <source>
        <strain evidence="7 8">DSM 44343</strain>
    </source>
</reference>
<dbReference type="Gene3D" id="3.30.9.10">
    <property type="entry name" value="D-Amino Acid Oxidase, subunit A, domain 2"/>
    <property type="match status" value="1"/>
</dbReference>
<accession>A0A495KB60</accession>
<dbReference type="SUPFAM" id="SSF51905">
    <property type="entry name" value="FAD/NAD(P)-binding domain"/>
    <property type="match status" value="1"/>
</dbReference>
<dbReference type="PANTHER" id="PTHR13847">
    <property type="entry name" value="SARCOSINE DEHYDROGENASE-RELATED"/>
    <property type="match status" value="1"/>
</dbReference>
<dbReference type="Proteomes" id="UP000274762">
    <property type="component" value="Unassembled WGS sequence"/>
</dbReference>
<dbReference type="PANTHER" id="PTHR13847:SF274">
    <property type="entry name" value="RIESKE 2FE-2S IRON-SULFUR PROTEIN YHFW-RELATED"/>
    <property type="match status" value="1"/>
</dbReference>
<dbReference type="SUPFAM" id="SSF50022">
    <property type="entry name" value="ISP domain"/>
    <property type="match status" value="1"/>
</dbReference>
<evidence type="ECO:0000256" key="5">
    <source>
        <dbReference type="SAM" id="MobiDB-lite"/>
    </source>
</evidence>
<dbReference type="GO" id="GO:0004497">
    <property type="term" value="F:monooxygenase activity"/>
    <property type="evidence" value="ECO:0007669"/>
    <property type="project" value="UniProtKB-ARBA"/>
</dbReference>
<evidence type="ECO:0000313" key="8">
    <source>
        <dbReference type="Proteomes" id="UP000274762"/>
    </source>
</evidence>
<dbReference type="InterPro" id="IPR036922">
    <property type="entry name" value="Rieske_2Fe-2S_sf"/>
</dbReference>
<comment type="caution">
    <text evidence="7">The sequence shown here is derived from an EMBL/GenBank/DDBJ whole genome shotgun (WGS) entry which is preliminary data.</text>
</comment>
<evidence type="ECO:0000256" key="4">
    <source>
        <dbReference type="ARBA" id="ARBA00023014"/>
    </source>
</evidence>
<dbReference type="GO" id="GO:0016705">
    <property type="term" value="F:oxidoreductase activity, acting on paired donors, with incorporation or reduction of molecular oxygen"/>
    <property type="evidence" value="ECO:0007669"/>
    <property type="project" value="UniProtKB-ARBA"/>
</dbReference>
<dbReference type="Pfam" id="PF00355">
    <property type="entry name" value="Rieske"/>
    <property type="match status" value="1"/>
</dbReference>
<evidence type="ECO:0000313" key="7">
    <source>
        <dbReference type="EMBL" id="RKR97729.1"/>
    </source>
</evidence>
<keyword evidence="4" id="KW-0411">Iron-sulfur</keyword>
<evidence type="ECO:0000259" key="6">
    <source>
        <dbReference type="PROSITE" id="PS51296"/>
    </source>
</evidence>
<name>A0A495KB60_WILMA</name>
<evidence type="ECO:0000256" key="1">
    <source>
        <dbReference type="ARBA" id="ARBA00022714"/>
    </source>
</evidence>
<dbReference type="Gene3D" id="3.50.50.60">
    <property type="entry name" value="FAD/NAD(P)-binding domain"/>
    <property type="match status" value="1"/>
</dbReference>
<feature type="region of interest" description="Disordered" evidence="5">
    <location>
        <begin position="442"/>
        <end position="464"/>
    </location>
</feature>
<sequence length="525" mass="55700">MFRESSLNRRHRGYQSAVSSLWMKSVKVDPPVRSITDSRFDYVVVGGGITGVTTALLLGRSGADVALVEARQLGAVATGNTTAKVSVLQGTRLSSISSKHSAAALRGYVDANVEAQQWLLAFCAQHDVPFQIETAYTYAQSDKGIDSIRKEFQAGQKAGLDVRWVDDPGTPFPSVAAVALDDQAQFHPLDALGALVAEAQRHGVQVYENTRVVSAHSKDGDQILRTDQVDPVTGDDVTVRGRKIVLATGTPILDRGGFFARVHPERSYAAAFSVSEPIMAGMYLAADQPSRSVRWVPGPNGEPLLLTGGSGHPVGRAKSEQEHVDELIDWTTTYFPTAELTHQWSAQDYITIDELPYVGPILPGHDSIYVATGFAKWGMTNGVAAALALAGRLLGGGPAWAEYLDSSRPAQVVGVPSAAVINAEVGLHMAKGWAGAAIKPGASTTTDETVPEGGGVLRRDGARPTGVCTVEGQTHKVSAVCPHLAGVLNWNDAEKSWDCPLHGSRFAADGAVLEGPATRPLTKLD</sequence>
<organism evidence="7 8">
    <name type="scientific">Williamsia marianensis</name>
    <dbReference type="NCBI Taxonomy" id="85044"/>
    <lineage>
        <taxon>Bacteria</taxon>
        <taxon>Bacillati</taxon>
        <taxon>Actinomycetota</taxon>
        <taxon>Actinomycetes</taxon>
        <taxon>Mycobacteriales</taxon>
        <taxon>Nocardiaceae</taxon>
        <taxon>Williamsia</taxon>
    </lineage>
</organism>
<dbReference type="InterPro" id="IPR036188">
    <property type="entry name" value="FAD/NAD-bd_sf"/>
</dbReference>
<dbReference type="InterPro" id="IPR006076">
    <property type="entry name" value="FAD-dep_OxRdtase"/>
</dbReference>
<proteinExistence type="predicted"/>
<keyword evidence="3" id="KW-0408">Iron</keyword>
<feature type="domain" description="Rieske" evidence="6">
    <location>
        <begin position="441"/>
        <end position="525"/>
    </location>
</feature>
<dbReference type="PROSITE" id="PS51296">
    <property type="entry name" value="RIESKE"/>
    <property type="match status" value="1"/>
</dbReference>
<keyword evidence="1" id="KW-0001">2Fe-2S</keyword>
<dbReference type="EMBL" id="RBKV01000001">
    <property type="protein sequence ID" value="RKR97729.1"/>
    <property type="molecule type" value="Genomic_DNA"/>
</dbReference>
<gene>
    <name evidence="7" type="ORF">DFJ75_4620</name>
</gene>
<dbReference type="Pfam" id="PF01266">
    <property type="entry name" value="DAO"/>
    <property type="match status" value="1"/>
</dbReference>
<dbReference type="AlphaFoldDB" id="A0A495KB60"/>
<protein>
    <submittedName>
        <fullName evidence="7">Glycine/D-amino acid oxidase-like deaminating enzyme</fullName>
    </submittedName>
</protein>
<dbReference type="Gene3D" id="2.102.10.10">
    <property type="entry name" value="Rieske [2Fe-2S] iron-sulphur domain"/>
    <property type="match status" value="1"/>
</dbReference>
<evidence type="ECO:0000256" key="3">
    <source>
        <dbReference type="ARBA" id="ARBA00023004"/>
    </source>
</evidence>
<dbReference type="GO" id="GO:0005737">
    <property type="term" value="C:cytoplasm"/>
    <property type="evidence" value="ECO:0007669"/>
    <property type="project" value="TreeGrafter"/>
</dbReference>
<keyword evidence="2" id="KW-0479">Metal-binding</keyword>